<feature type="compositionally biased region" description="Low complexity" evidence="4">
    <location>
        <begin position="37"/>
        <end position="50"/>
    </location>
</feature>
<keyword evidence="5" id="KW-0472">Membrane</keyword>
<feature type="domain" description="PDZ" evidence="6">
    <location>
        <begin position="453"/>
        <end position="535"/>
    </location>
</feature>
<feature type="region of interest" description="Disordered" evidence="4">
    <location>
        <begin position="122"/>
        <end position="175"/>
    </location>
</feature>
<evidence type="ECO:0000256" key="5">
    <source>
        <dbReference type="SAM" id="Phobius"/>
    </source>
</evidence>
<evidence type="ECO:0000259" key="6">
    <source>
        <dbReference type="PROSITE" id="PS50106"/>
    </source>
</evidence>
<dbReference type="PANTHER" id="PTHR43343">
    <property type="entry name" value="PEPTIDASE S12"/>
    <property type="match status" value="1"/>
</dbReference>
<evidence type="ECO:0000256" key="3">
    <source>
        <dbReference type="ARBA" id="ARBA00022801"/>
    </source>
</evidence>
<dbReference type="PROSITE" id="PS50106">
    <property type="entry name" value="PDZ"/>
    <property type="match status" value="1"/>
</dbReference>
<dbReference type="InterPro" id="IPR009003">
    <property type="entry name" value="Peptidase_S1_PA"/>
</dbReference>
<feature type="region of interest" description="Disordered" evidence="4">
    <location>
        <begin position="363"/>
        <end position="390"/>
    </location>
</feature>
<keyword evidence="3" id="KW-0378">Hydrolase</keyword>
<keyword evidence="5" id="KW-0812">Transmembrane</keyword>
<dbReference type="Gene3D" id="2.30.42.10">
    <property type="match status" value="1"/>
</dbReference>
<dbReference type="InterPro" id="IPR036034">
    <property type="entry name" value="PDZ_sf"/>
</dbReference>
<evidence type="ECO:0000256" key="4">
    <source>
        <dbReference type="SAM" id="MobiDB-lite"/>
    </source>
</evidence>
<proteinExistence type="inferred from homology"/>
<gene>
    <name evidence="7" type="ORF">GCM10010151_52270</name>
</gene>
<feature type="compositionally biased region" description="Low complexity" evidence="4">
    <location>
        <begin position="68"/>
        <end position="81"/>
    </location>
</feature>
<evidence type="ECO:0000313" key="7">
    <source>
        <dbReference type="EMBL" id="GAA0356187.1"/>
    </source>
</evidence>
<keyword evidence="2" id="KW-0645">Protease</keyword>
<reference evidence="8" key="1">
    <citation type="journal article" date="2019" name="Int. J. Syst. Evol. Microbiol.">
        <title>The Global Catalogue of Microorganisms (GCM) 10K type strain sequencing project: providing services to taxonomists for standard genome sequencing and annotation.</title>
        <authorList>
            <consortium name="The Broad Institute Genomics Platform"/>
            <consortium name="The Broad Institute Genome Sequencing Center for Infectious Disease"/>
            <person name="Wu L."/>
            <person name="Ma J."/>
        </authorList>
    </citation>
    <scope>NUCLEOTIDE SEQUENCE [LARGE SCALE GENOMIC DNA]</scope>
    <source>
        <strain evidence="8">JCM 3146</strain>
    </source>
</reference>
<dbReference type="Gene3D" id="2.40.10.10">
    <property type="entry name" value="Trypsin-like serine proteases"/>
    <property type="match status" value="2"/>
</dbReference>
<comment type="similarity">
    <text evidence="1">Belongs to the peptidase S1C family.</text>
</comment>
<dbReference type="InterPro" id="IPR001940">
    <property type="entry name" value="Peptidase_S1C"/>
</dbReference>
<evidence type="ECO:0000313" key="8">
    <source>
        <dbReference type="Proteomes" id="UP001501822"/>
    </source>
</evidence>
<name>A0ABP3GYJ3_9ACTN</name>
<dbReference type="Pfam" id="PF13365">
    <property type="entry name" value="Trypsin_2"/>
    <property type="match status" value="1"/>
</dbReference>
<feature type="compositionally biased region" description="Low complexity" evidence="4">
    <location>
        <begin position="380"/>
        <end position="389"/>
    </location>
</feature>
<evidence type="ECO:0000256" key="1">
    <source>
        <dbReference type="ARBA" id="ARBA00010541"/>
    </source>
</evidence>
<evidence type="ECO:0000256" key="2">
    <source>
        <dbReference type="ARBA" id="ARBA00022670"/>
    </source>
</evidence>
<feature type="compositionally biased region" description="Pro residues" evidence="4">
    <location>
        <begin position="132"/>
        <end position="150"/>
    </location>
</feature>
<dbReference type="PRINTS" id="PR00834">
    <property type="entry name" value="PROTEASES2C"/>
</dbReference>
<dbReference type="Pfam" id="PF13180">
    <property type="entry name" value="PDZ_2"/>
    <property type="match status" value="1"/>
</dbReference>
<dbReference type="PANTHER" id="PTHR43343:SF3">
    <property type="entry name" value="PROTEASE DO-LIKE 8, CHLOROPLASTIC"/>
    <property type="match status" value="1"/>
</dbReference>
<keyword evidence="8" id="KW-1185">Reference proteome</keyword>
<sequence length="550" mass="54431">MDILGLSDKVPTLGDEAMETHDRPADERPEEPQAGTTPSVESRTGSSSTSEAAEPQDVRSWPPSEQWQGAEQAGPAAAPAASETPDEPRAHGPQAQGGGGEQPYGARPEAAAYAPQGEQPNAIGAAAYGAPGPQPPHGPGAPGGPQPPHGPGAYGQPYGAHPGAYAYPPQTQQGQVGRLTARRKAAAGGIALALVLAGGLAGGAVAALVDHGRTVYASPTAVRGASNRTATGIAAIAQAVQPSVVSITVTTPTGQGEGSGVVLRSDGVILTNNHVVADATQGGQISVNFSDGKKASATVLGTDPSTDLAVIKASGVSGLKPATLGNSDQLQVGDPVVAIGSPLGLEGSVTSGIVSALHRTLNEGGDQRQQQPGLPGWGQQGRQQQSSSGATIGDAIQTDAAINPGNSGGPLVNASGQVIGINTAIATSGGSDGNIGVGFAIPIDTARQVADQLIKSGKASHAYLGVSLSDVAGDQQGALIAGVQKSTPAASAGLQEGDIVTEVDGKAIEDSQSLSAAIRTHQPGDKISLTFIRGGGKHTVSVTLTANSGN</sequence>
<dbReference type="InterPro" id="IPR043504">
    <property type="entry name" value="Peptidase_S1_PA_chymotrypsin"/>
</dbReference>
<dbReference type="InterPro" id="IPR001478">
    <property type="entry name" value="PDZ"/>
</dbReference>
<dbReference type="InterPro" id="IPR051201">
    <property type="entry name" value="Chloro_Bact_Ser_Proteases"/>
</dbReference>
<protein>
    <recommendedName>
        <fullName evidence="6">PDZ domain-containing protein</fullName>
    </recommendedName>
</protein>
<comment type="caution">
    <text evidence="7">The sequence shown here is derived from an EMBL/GenBank/DDBJ whole genome shotgun (WGS) entry which is preliminary data.</text>
</comment>
<feature type="compositionally biased region" description="Basic and acidic residues" evidence="4">
    <location>
        <begin position="18"/>
        <end position="31"/>
    </location>
</feature>
<dbReference type="EMBL" id="BAAABM010000047">
    <property type="protein sequence ID" value="GAA0356187.1"/>
    <property type="molecule type" value="Genomic_DNA"/>
</dbReference>
<organism evidence="7 8">
    <name type="scientific">Actinoallomurus spadix</name>
    <dbReference type="NCBI Taxonomy" id="79912"/>
    <lineage>
        <taxon>Bacteria</taxon>
        <taxon>Bacillati</taxon>
        <taxon>Actinomycetota</taxon>
        <taxon>Actinomycetes</taxon>
        <taxon>Streptosporangiales</taxon>
        <taxon>Thermomonosporaceae</taxon>
        <taxon>Actinoallomurus</taxon>
    </lineage>
</organism>
<keyword evidence="5" id="KW-1133">Transmembrane helix</keyword>
<accession>A0ABP3GYJ3</accession>
<dbReference type="Proteomes" id="UP001501822">
    <property type="component" value="Unassembled WGS sequence"/>
</dbReference>
<dbReference type="SMART" id="SM00228">
    <property type="entry name" value="PDZ"/>
    <property type="match status" value="1"/>
</dbReference>
<dbReference type="SUPFAM" id="SSF50494">
    <property type="entry name" value="Trypsin-like serine proteases"/>
    <property type="match status" value="1"/>
</dbReference>
<feature type="transmembrane region" description="Helical" evidence="5">
    <location>
        <begin position="185"/>
        <end position="209"/>
    </location>
</feature>
<dbReference type="SUPFAM" id="SSF50156">
    <property type="entry name" value="PDZ domain-like"/>
    <property type="match status" value="1"/>
</dbReference>
<feature type="compositionally biased region" description="Low complexity" evidence="4">
    <location>
        <begin position="154"/>
        <end position="169"/>
    </location>
</feature>
<feature type="region of interest" description="Disordered" evidence="4">
    <location>
        <begin position="1"/>
        <end position="107"/>
    </location>
</feature>